<dbReference type="Pfam" id="PF01694">
    <property type="entry name" value="Rhomboid"/>
    <property type="match status" value="1"/>
</dbReference>
<keyword evidence="7" id="KW-0378">Hydrolase</keyword>
<feature type="transmembrane region" description="Helical" evidence="5">
    <location>
        <begin position="85"/>
        <end position="107"/>
    </location>
</feature>
<feature type="transmembrane region" description="Helical" evidence="5">
    <location>
        <begin position="49"/>
        <end position="73"/>
    </location>
</feature>
<reference evidence="7 8" key="1">
    <citation type="submission" date="2024-04" db="EMBL/GenBank/DDBJ databases">
        <title>Novel species of the genus Ideonella isolated from streams.</title>
        <authorList>
            <person name="Lu H."/>
        </authorList>
    </citation>
    <scope>NUCLEOTIDE SEQUENCE [LARGE SCALE GENOMIC DNA]</scope>
    <source>
        <strain evidence="7 8">DXS22W</strain>
    </source>
</reference>
<comment type="subcellular location">
    <subcellularLocation>
        <location evidence="1">Membrane</location>
        <topology evidence="1">Multi-pass membrane protein</topology>
    </subcellularLocation>
</comment>
<protein>
    <submittedName>
        <fullName evidence="7">Rhomboid family intramembrane serine protease</fullName>
        <ecNumber evidence="7">3.4.21.-</ecNumber>
    </submittedName>
</protein>
<evidence type="ECO:0000256" key="4">
    <source>
        <dbReference type="ARBA" id="ARBA00023136"/>
    </source>
</evidence>
<organism evidence="7 8">
    <name type="scientific">Pseudaquabacterium inlustre</name>
    <dbReference type="NCBI Taxonomy" id="2984192"/>
    <lineage>
        <taxon>Bacteria</taxon>
        <taxon>Pseudomonadati</taxon>
        <taxon>Pseudomonadota</taxon>
        <taxon>Betaproteobacteria</taxon>
        <taxon>Burkholderiales</taxon>
        <taxon>Sphaerotilaceae</taxon>
        <taxon>Pseudaquabacterium</taxon>
    </lineage>
</organism>
<dbReference type="Proteomes" id="UP001365405">
    <property type="component" value="Unassembled WGS sequence"/>
</dbReference>
<feature type="domain" description="Peptidase S54 rhomboid" evidence="6">
    <location>
        <begin position="47"/>
        <end position="149"/>
    </location>
</feature>
<feature type="transmembrane region" description="Helical" evidence="5">
    <location>
        <begin position="12"/>
        <end position="37"/>
    </location>
</feature>
<dbReference type="EMBL" id="JBBUTH010000001">
    <property type="protein sequence ID" value="MEK8048828.1"/>
    <property type="molecule type" value="Genomic_DNA"/>
</dbReference>
<dbReference type="EC" id="3.4.21.-" evidence="7"/>
<dbReference type="SMART" id="SM01160">
    <property type="entry name" value="DUF1751"/>
    <property type="match status" value="1"/>
</dbReference>
<comment type="caution">
    <text evidence="7">The sequence shown here is derived from an EMBL/GenBank/DDBJ whole genome shotgun (WGS) entry which is preliminary data.</text>
</comment>
<evidence type="ECO:0000256" key="1">
    <source>
        <dbReference type="ARBA" id="ARBA00004141"/>
    </source>
</evidence>
<accession>A0ABU9CAM4</accession>
<dbReference type="GO" id="GO:0006508">
    <property type="term" value="P:proteolysis"/>
    <property type="evidence" value="ECO:0007669"/>
    <property type="project" value="UniProtKB-KW"/>
</dbReference>
<keyword evidence="4 5" id="KW-0472">Membrane</keyword>
<dbReference type="InterPro" id="IPR022764">
    <property type="entry name" value="Peptidase_S54_rhomboid_dom"/>
</dbReference>
<keyword evidence="8" id="KW-1185">Reference proteome</keyword>
<evidence type="ECO:0000313" key="7">
    <source>
        <dbReference type="EMBL" id="MEK8048828.1"/>
    </source>
</evidence>
<dbReference type="InterPro" id="IPR035952">
    <property type="entry name" value="Rhomboid-like_sf"/>
</dbReference>
<dbReference type="PANTHER" id="PTHR43066:SF11">
    <property type="entry name" value="PEPTIDASE S54 RHOMBOID DOMAIN-CONTAINING PROTEIN"/>
    <property type="match status" value="1"/>
</dbReference>
<evidence type="ECO:0000313" key="8">
    <source>
        <dbReference type="Proteomes" id="UP001365405"/>
    </source>
</evidence>
<proteinExistence type="predicted"/>
<dbReference type="Gene3D" id="1.20.1540.10">
    <property type="entry name" value="Rhomboid-like"/>
    <property type="match status" value="1"/>
</dbReference>
<evidence type="ECO:0000256" key="2">
    <source>
        <dbReference type="ARBA" id="ARBA00022692"/>
    </source>
</evidence>
<name>A0ABU9CAM4_9BURK</name>
<dbReference type="SUPFAM" id="SSF144091">
    <property type="entry name" value="Rhomboid-like"/>
    <property type="match status" value="2"/>
</dbReference>
<sequence>MLQLPPVTKALLLACIAVFCVQSLLPILPIGAYLALWPLSSGHFWPWQVLSYGFLHGDFTHLLFNMLGMWMFGRELESLWGGKRYAHLLLASLVTAAIAQLLVTLLIGSRAPTVGASGALYGLLLAYGMVFRHRMFDLVGLLPMALMLLPGDIFQTLGLILFVLLLANRQMVPIPPVMIPAMTMVAIFGGIELFMGLMHYRDSGIAHFAHLGGMLGAWLLMRHWRNGGGTRGKVRRIH</sequence>
<feature type="transmembrane region" description="Helical" evidence="5">
    <location>
        <begin position="113"/>
        <end position="131"/>
    </location>
</feature>
<keyword evidence="3 5" id="KW-1133">Transmembrane helix</keyword>
<gene>
    <name evidence="7" type="ORF">AACH10_01100</name>
</gene>
<dbReference type="PANTHER" id="PTHR43066">
    <property type="entry name" value="RHOMBOID-RELATED PROTEIN"/>
    <property type="match status" value="1"/>
</dbReference>
<keyword evidence="7" id="KW-0645">Protease</keyword>
<dbReference type="GO" id="GO:0008233">
    <property type="term" value="F:peptidase activity"/>
    <property type="evidence" value="ECO:0007669"/>
    <property type="project" value="UniProtKB-KW"/>
</dbReference>
<evidence type="ECO:0000256" key="3">
    <source>
        <dbReference type="ARBA" id="ARBA00022989"/>
    </source>
</evidence>
<keyword evidence="2 5" id="KW-0812">Transmembrane</keyword>
<evidence type="ECO:0000259" key="6">
    <source>
        <dbReference type="Pfam" id="PF01694"/>
    </source>
</evidence>
<dbReference type="RefSeq" id="WP_341408502.1">
    <property type="nucleotide sequence ID" value="NZ_JBBUTH010000001.1"/>
</dbReference>
<feature type="transmembrane region" description="Helical" evidence="5">
    <location>
        <begin position="204"/>
        <end position="221"/>
    </location>
</feature>
<feature type="transmembrane region" description="Helical" evidence="5">
    <location>
        <begin position="138"/>
        <end position="165"/>
    </location>
</feature>
<evidence type="ECO:0000256" key="5">
    <source>
        <dbReference type="SAM" id="Phobius"/>
    </source>
</evidence>
<feature type="transmembrane region" description="Helical" evidence="5">
    <location>
        <begin position="177"/>
        <end position="197"/>
    </location>
</feature>